<dbReference type="InterPro" id="IPR045293">
    <property type="entry name" value="Complex1_LYR_LYRM2"/>
</dbReference>
<keyword evidence="3" id="KW-0809">Transit peptide</keyword>
<dbReference type="Pfam" id="PF05347">
    <property type="entry name" value="Complex1_LYR"/>
    <property type="match status" value="1"/>
</dbReference>
<gene>
    <name evidence="8" type="ORF">CB5_LOCUS27946</name>
</gene>
<reference evidence="8" key="1">
    <citation type="submission" date="2020-07" db="EMBL/GenBank/DDBJ databases">
        <authorList>
            <person name="Lin J."/>
        </authorList>
    </citation>
    <scope>NUCLEOTIDE SEQUENCE</scope>
</reference>
<protein>
    <recommendedName>
        <fullName evidence="5">LYR motif-containing protein 2</fullName>
    </recommendedName>
</protein>
<name>A0A6V7QPN8_ANACO</name>
<evidence type="ECO:0000256" key="2">
    <source>
        <dbReference type="ARBA" id="ARBA00009508"/>
    </source>
</evidence>
<evidence type="ECO:0000256" key="4">
    <source>
        <dbReference type="ARBA" id="ARBA00023128"/>
    </source>
</evidence>
<evidence type="ECO:0000256" key="5">
    <source>
        <dbReference type="ARBA" id="ARBA00026235"/>
    </source>
</evidence>
<comment type="function">
    <text evidence="6">Involved in efficient integration of the N-module into mitochondrial respiratory chain complex I.</text>
</comment>
<dbReference type="GO" id="GO:0005739">
    <property type="term" value="C:mitochondrion"/>
    <property type="evidence" value="ECO:0007669"/>
    <property type="project" value="UniProtKB-SubCell"/>
</dbReference>
<feature type="domain" description="Complex 1 LYR protein" evidence="7">
    <location>
        <begin position="15"/>
        <end position="68"/>
    </location>
</feature>
<comment type="subcellular location">
    <subcellularLocation>
        <location evidence="1">Mitochondrion</location>
    </subcellularLocation>
</comment>
<sequence>MAHYMDLQAFILRARVLKLYRQALRTARRAPAHSALRQAMRNEIEKNKHCNDKQKIRFFISEGLQRLKGLDEMLDMMGRKLSSDSRSRLLSREKVFFFIHLLPPPETVDLLSRYAANCSHLSRWSWWSCV</sequence>
<dbReference type="PANTHER" id="PTHR13675:SF0">
    <property type="entry name" value="LYR MOTIF-CONTAINING PROTEIN 2"/>
    <property type="match status" value="1"/>
</dbReference>
<evidence type="ECO:0000256" key="3">
    <source>
        <dbReference type="ARBA" id="ARBA00022946"/>
    </source>
</evidence>
<dbReference type="PANTHER" id="PTHR13675">
    <property type="entry name" value="LYR MOTIF-CONTAINING PROTEIN 2"/>
    <property type="match status" value="1"/>
</dbReference>
<proteinExistence type="inferred from homology"/>
<dbReference type="EMBL" id="LR862137">
    <property type="protein sequence ID" value="CAD1844735.1"/>
    <property type="molecule type" value="Genomic_DNA"/>
</dbReference>
<dbReference type="AlphaFoldDB" id="A0A6V7QPN8"/>
<accession>A0A6V7QPN8</accession>
<evidence type="ECO:0000313" key="8">
    <source>
        <dbReference type="EMBL" id="CAD1844735.1"/>
    </source>
</evidence>
<evidence type="ECO:0000256" key="1">
    <source>
        <dbReference type="ARBA" id="ARBA00004173"/>
    </source>
</evidence>
<dbReference type="InterPro" id="IPR008011">
    <property type="entry name" value="Complex1_LYR_dom"/>
</dbReference>
<evidence type="ECO:0000259" key="7">
    <source>
        <dbReference type="Pfam" id="PF05347"/>
    </source>
</evidence>
<organism evidence="8">
    <name type="scientific">Ananas comosus var. bracteatus</name>
    <name type="common">red pineapple</name>
    <dbReference type="NCBI Taxonomy" id="296719"/>
    <lineage>
        <taxon>Eukaryota</taxon>
        <taxon>Viridiplantae</taxon>
        <taxon>Streptophyta</taxon>
        <taxon>Embryophyta</taxon>
        <taxon>Tracheophyta</taxon>
        <taxon>Spermatophyta</taxon>
        <taxon>Magnoliopsida</taxon>
        <taxon>Liliopsida</taxon>
        <taxon>Poales</taxon>
        <taxon>Bromeliaceae</taxon>
        <taxon>Bromelioideae</taxon>
        <taxon>Ananas</taxon>
    </lineage>
</organism>
<evidence type="ECO:0000256" key="6">
    <source>
        <dbReference type="ARBA" id="ARBA00044735"/>
    </source>
</evidence>
<comment type="similarity">
    <text evidence="2">Belongs to the complex I LYR family.</text>
</comment>
<keyword evidence="4" id="KW-0496">Mitochondrion</keyword>
<dbReference type="CDD" id="cd20262">
    <property type="entry name" value="Complex1_LYR_LYRM2"/>
    <property type="match status" value="1"/>
</dbReference>